<reference evidence="1" key="1">
    <citation type="submission" date="2014-11" db="EMBL/GenBank/DDBJ databases">
        <authorList>
            <person name="Amaro Gonzalez C."/>
        </authorList>
    </citation>
    <scope>NUCLEOTIDE SEQUENCE</scope>
</reference>
<protein>
    <submittedName>
        <fullName evidence="1">Uncharacterized protein</fullName>
    </submittedName>
</protein>
<reference evidence="1" key="2">
    <citation type="journal article" date="2015" name="Fish Shellfish Immunol.">
        <title>Early steps in the European eel (Anguilla anguilla)-Vibrio vulnificus interaction in the gills: Role of the RtxA13 toxin.</title>
        <authorList>
            <person name="Callol A."/>
            <person name="Pajuelo D."/>
            <person name="Ebbesson L."/>
            <person name="Teles M."/>
            <person name="MacKenzie S."/>
            <person name="Amaro C."/>
        </authorList>
    </citation>
    <scope>NUCLEOTIDE SEQUENCE</scope>
</reference>
<dbReference type="EMBL" id="GBXM01070553">
    <property type="protein sequence ID" value="JAH38024.1"/>
    <property type="molecule type" value="Transcribed_RNA"/>
</dbReference>
<proteinExistence type="predicted"/>
<evidence type="ECO:0000313" key="1">
    <source>
        <dbReference type="EMBL" id="JAH38024.1"/>
    </source>
</evidence>
<dbReference type="AlphaFoldDB" id="A0A0E9S9E0"/>
<accession>A0A0E9S9E0</accession>
<sequence>MFFFQSGWRSIQNKYFVLLPTKTSTLRHNVYWKLI</sequence>
<name>A0A0E9S9E0_ANGAN</name>
<organism evidence="1">
    <name type="scientific">Anguilla anguilla</name>
    <name type="common">European freshwater eel</name>
    <name type="synonym">Muraena anguilla</name>
    <dbReference type="NCBI Taxonomy" id="7936"/>
    <lineage>
        <taxon>Eukaryota</taxon>
        <taxon>Metazoa</taxon>
        <taxon>Chordata</taxon>
        <taxon>Craniata</taxon>
        <taxon>Vertebrata</taxon>
        <taxon>Euteleostomi</taxon>
        <taxon>Actinopterygii</taxon>
        <taxon>Neopterygii</taxon>
        <taxon>Teleostei</taxon>
        <taxon>Anguilliformes</taxon>
        <taxon>Anguillidae</taxon>
        <taxon>Anguilla</taxon>
    </lineage>
</organism>